<dbReference type="GO" id="GO:0006515">
    <property type="term" value="P:protein quality control for misfolded or incompletely synthesized proteins"/>
    <property type="evidence" value="ECO:0007669"/>
    <property type="project" value="TreeGrafter"/>
</dbReference>
<comment type="function">
    <text evidence="7">Cleaves peptides in various proteins in a process that requires ATP hydrolysis. Has a chymotrypsin-like activity. Plays a major role in the degradation of misfolded proteins.</text>
</comment>
<feature type="region of interest" description="Disordered" evidence="10">
    <location>
        <begin position="1"/>
        <end position="20"/>
    </location>
</feature>
<evidence type="ECO:0000256" key="7">
    <source>
        <dbReference type="HAMAP-Rule" id="MF_00444"/>
    </source>
</evidence>
<dbReference type="HAMAP" id="MF_00444">
    <property type="entry name" value="ClpP"/>
    <property type="match status" value="1"/>
</dbReference>
<protein>
    <recommendedName>
        <fullName evidence="7 9">ATP-dependent Clp protease proteolytic subunit</fullName>
        <ecNumber evidence="7">3.4.21.92</ecNumber>
    </recommendedName>
    <alternativeName>
        <fullName evidence="7">Endopeptidase Clp</fullName>
    </alternativeName>
</protein>
<dbReference type="InterPro" id="IPR001907">
    <property type="entry name" value="ClpP"/>
</dbReference>
<evidence type="ECO:0000256" key="5">
    <source>
        <dbReference type="ARBA" id="ARBA00022825"/>
    </source>
</evidence>
<name>A0A9X3ES87_9BACT</name>
<dbReference type="SUPFAM" id="SSF52096">
    <property type="entry name" value="ClpP/crotonase"/>
    <property type="match status" value="1"/>
</dbReference>
<evidence type="ECO:0000256" key="3">
    <source>
        <dbReference type="ARBA" id="ARBA00022670"/>
    </source>
</evidence>
<keyword evidence="3 7" id="KW-0645">Protease</keyword>
<dbReference type="InterPro" id="IPR023562">
    <property type="entry name" value="ClpP/TepA"/>
</dbReference>
<keyword evidence="5 7" id="KW-0720">Serine protease</keyword>
<dbReference type="AlphaFoldDB" id="A0A9X3ES87"/>
<feature type="active site" evidence="7 8">
    <location>
        <position position="127"/>
    </location>
</feature>
<comment type="similarity">
    <text evidence="1 7 9">Belongs to the peptidase S14 family.</text>
</comment>
<dbReference type="PRINTS" id="PR00127">
    <property type="entry name" value="CLPPROTEASEP"/>
</dbReference>
<dbReference type="Gene3D" id="3.90.226.10">
    <property type="entry name" value="2-enoyl-CoA Hydratase, Chain A, domain 1"/>
    <property type="match status" value="1"/>
</dbReference>
<dbReference type="EC" id="3.4.21.92" evidence="7"/>
<organism evidence="11 12">
    <name type="scientific">Nannocystis pusilla</name>
    <dbReference type="NCBI Taxonomy" id="889268"/>
    <lineage>
        <taxon>Bacteria</taxon>
        <taxon>Pseudomonadati</taxon>
        <taxon>Myxococcota</taxon>
        <taxon>Polyangia</taxon>
        <taxon>Nannocystales</taxon>
        <taxon>Nannocystaceae</taxon>
        <taxon>Nannocystis</taxon>
    </lineage>
</organism>
<dbReference type="Proteomes" id="UP001150924">
    <property type="component" value="Unassembled WGS sequence"/>
</dbReference>
<gene>
    <name evidence="7" type="primary">clpP</name>
    <name evidence="11" type="ORF">OV079_28195</name>
</gene>
<keyword evidence="12" id="KW-1185">Reference proteome</keyword>
<accession>A0A9X3ES87</accession>
<keyword evidence="4 7" id="KW-0378">Hydrolase</keyword>
<dbReference type="InterPro" id="IPR033135">
    <property type="entry name" value="ClpP_His_AS"/>
</dbReference>
<comment type="subcellular location">
    <subcellularLocation>
        <location evidence="7">Cytoplasm</location>
    </subcellularLocation>
</comment>
<proteinExistence type="inferred from homology"/>
<dbReference type="GO" id="GO:0009368">
    <property type="term" value="C:endopeptidase Clp complex"/>
    <property type="evidence" value="ECO:0007669"/>
    <property type="project" value="TreeGrafter"/>
</dbReference>
<evidence type="ECO:0000313" key="11">
    <source>
        <dbReference type="EMBL" id="MCY1009377.1"/>
    </source>
</evidence>
<comment type="caution">
    <text evidence="11">The sequence shown here is derived from an EMBL/GenBank/DDBJ whole genome shotgun (WGS) entry which is preliminary data.</text>
</comment>
<feature type="compositionally biased region" description="Acidic residues" evidence="10">
    <location>
        <begin position="1"/>
        <end position="12"/>
    </location>
</feature>
<dbReference type="PANTHER" id="PTHR10381:SF70">
    <property type="entry name" value="ATP-DEPENDENT CLP PROTEASE PROTEOLYTIC SUBUNIT"/>
    <property type="match status" value="1"/>
</dbReference>
<comment type="subunit">
    <text evidence="7">Fourteen ClpP subunits assemble into 2 heptameric rings which stack back to back to give a disk-like structure with a central cavity, resembling the structure of eukaryotic proteasomes.</text>
</comment>
<evidence type="ECO:0000256" key="8">
    <source>
        <dbReference type="PROSITE-ProRule" id="PRU10086"/>
    </source>
</evidence>
<keyword evidence="2 7" id="KW-0963">Cytoplasm</keyword>
<dbReference type="InterPro" id="IPR029045">
    <property type="entry name" value="ClpP/crotonase-like_dom_sf"/>
</dbReference>
<dbReference type="Pfam" id="PF00574">
    <property type="entry name" value="CLP_protease"/>
    <property type="match status" value="1"/>
</dbReference>
<evidence type="ECO:0000256" key="1">
    <source>
        <dbReference type="ARBA" id="ARBA00007039"/>
    </source>
</evidence>
<evidence type="ECO:0000256" key="10">
    <source>
        <dbReference type="SAM" id="MobiDB-lite"/>
    </source>
</evidence>
<sequence length="200" mass="21991">MLDPDPDPDEPQDDRPRAPALADEVRRSLLKSRTVLVFGEITSELAQATTAQLLALASESEAPIRVVIHSPGGHVESGDTIHDVIRFIRPEVKMIGSGWVASAGALIFVAARRENRFALPNTRFMLHQPSGGLRGAAADIEIEAVQIAAMRARLNRIFADATGQDLARLTRETERNLWMNAREAQAYGLVHRVIERGEEV</sequence>
<dbReference type="GO" id="GO:0004252">
    <property type="term" value="F:serine-type endopeptidase activity"/>
    <property type="evidence" value="ECO:0007669"/>
    <property type="project" value="UniProtKB-UniRule"/>
</dbReference>
<dbReference type="EMBL" id="JAPNKE010000002">
    <property type="protein sequence ID" value="MCY1009377.1"/>
    <property type="molecule type" value="Genomic_DNA"/>
</dbReference>
<evidence type="ECO:0000313" key="12">
    <source>
        <dbReference type="Proteomes" id="UP001150924"/>
    </source>
</evidence>
<evidence type="ECO:0000256" key="4">
    <source>
        <dbReference type="ARBA" id="ARBA00022801"/>
    </source>
</evidence>
<dbReference type="GO" id="GO:0005737">
    <property type="term" value="C:cytoplasm"/>
    <property type="evidence" value="ECO:0007669"/>
    <property type="project" value="UniProtKB-SubCell"/>
</dbReference>
<dbReference type="PANTHER" id="PTHR10381">
    <property type="entry name" value="ATP-DEPENDENT CLP PROTEASE PROTEOLYTIC SUBUNIT"/>
    <property type="match status" value="1"/>
</dbReference>
<dbReference type="RefSeq" id="WP_267772041.1">
    <property type="nucleotide sequence ID" value="NZ_JAPNKE010000002.1"/>
</dbReference>
<dbReference type="GO" id="GO:0004176">
    <property type="term" value="F:ATP-dependent peptidase activity"/>
    <property type="evidence" value="ECO:0007669"/>
    <property type="project" value="InterPro"/>
</dbReference>
<dbReference type="CDD" id="cd07017">
    <property type="entry name" value="S14_ClpP_2"/>
    <property type="match status" value="1"/>
</dbReference>
<comment type="catalytic activity">
    <reaction evidence="6 7 8">
        <text>Hydrolysis of proteins to small peptides in the presence of ATP and magnesium. alpha-casein is the usual test substrate. In the absence of ATP, only oligopeptides shorter than five residues are hydrolyzed (such as succinyl-Leu-Tyr-|-NHMec, and Leu-Tyr-Leu-|-Tyr-Trp, in which cleavage of the -Tyr-|-Leu- and -Tyr-|-Trp bonds also occurs).</text>
        <dbReference type="EC" id="3.4.21.92"/>
    </reaction>
</comment>
<feature type="active site" description="Nucleophile" evidence="7">
    <location>
        <position position="102"/>
    </location>
</feature>
<evidence type="ECO:0000256" key="6">
    <source>
        <dbReference type="ARBA" id="ARBA00034021"/>
    </source>
</evidence>
<dbReference type="NCBIfam" id="NF009205">
    <property type="entry name" value="PRK12553.1"/>
    <property type="match status" value="1"/>
</dbReference>
<dbReference type="PROSITE" id="PS00382">
    <property type="entry name" value="CLP_PROTEASE_HIS"/>
    <property type="match status" value="1"/>
</dbReference>
<evidence type="ECO:0000256" key="9">
    <source>
        <dbReference type="RuleBase" id="RU003567"/>
    </source>
</evidence>
<dbReference type="GO" id="GO:0051117">
    <property type="term" value="F:ATPase binding"/>
    <property type="evidence" value="ECO:0007669"/>
    <property type="project" value="TreeGrafter"/>
</dbReference>
<reference evidence="11" key="1">
    <citation type="submission" date="2022-11" db="EMBL/GenBank/DDBJ databases">
        <title>Minimal conservation of predation-associated metabolite biosynthetic gene clusters underscores biosynthetic potential of Myxococcota including descriptions for ten novel species: Archangium lansinium sp. nov., Myxococcus landrumus sp. nov., Nannocystis bai.</title>
        <authorList>
            <person name="Ahearne A."/>
            <person name="Stevens C."/>
            <person name="Phillips K."/>
        </authorList>
    </citation>
    <scope>NUCLEOTIDE SEQUENCE</scope>
    <source>
        <strain evidence="11">Na p29</strain>
    </source>
</reference>
<evidence type="ECO:0000256" key="2">
    <source>
        <dbReference type="ARBA" id="ARBA00022490"/>
    </source>
</evidence>